<keyword evidence="1" id="KW-0812">Transmembrane</keyword>
<feature type="non-terminal residue" evidence="2">
    <location>
        <position position="291"/>
    </location>
</feature>
<evidence type="ECO:0000256" key="1">
    <source>
        <dbReference type="SAM" id="Phobius"/>
    </source>
</evidence>
<feature type="transmembrane region" description="Helical" evidence="1">
    <location>
        <begin position="80"/>
        <end position="101"/>
    </location>
</feature>
<protein>
    <submittedName>
        <fullName evidence="2">Uncharacterized protein</fullName>
    </submittedName>
</protein>
<dbReference type="Proteomes" id="UP001233999">
    <property type="component" value="Unassembled WGS sequence"/>
</dbReference>
<evidence type="ECO:0000313" key="2">
    <source>
        <dbReference type="EMBL" id="KAJ9599121.1"/>
    </source>
</evidence>
<keyword evidence="3" id="KW-1185">Reference proteome</keyword>
<feature type="transmembrane region" description="Helical" evidence="1">
    <location>
        <begin position="140"/>
        <end position="162"/>
    </location>
</feature>
<reference evidence="2" key="2">
    <citation type="submission" date="2023-05" db="EMBL/GenBank/DDBJ databases">
        <authorList>
            <person name="Fouks B."/>
        </authorList>
    </citation>
    <scope>NUCLEOTIDE SEQUENCE</scope>
    <source>
        <strain evidence="2">Stay&amp;Tobe</strain>
        <tissue evidence="2">Testes</tissue>
    </source>
</reference>
<proteinExistence type="predicted"/>
<reference evidence="2" key="1">
    <citation type="journal article" date="2023" name="IScience">
        <title>Live-bearing cockroach genome reveals convergent evolutionary mechanisms linked to viviparity in insects and beyond.</title>
        <authorList>
            <person name="Fouks B."/>
            <person name="Harrison M.C."/>
            <person name="Mikhailova A.A."/>
            <person name="Marchal E."/>
            <person name="English S."/>
            <person name="Carruthers M."/>
            <person name="Jennings E.C."/>
            <person name="Chiamaka E.L."/>
            <person name="Frigard R.A."/>
            <person name="Pippel M."/>
            <person name="Attardo G.M."/>
            <person name="Benoit J.B."/>
            <person name="Bornberg-Bauer E."/>
            <person name="Tobe S.S."/>
        </authorList>
    </citation>
    <scope>NUCLEOTIDE SEQUENCE</scope>
    <source>
        <strain evidence="2">Stay&amp;Tobe</strain>
    </source>
</reference>
<accession>A0AAD8AHD1</accession>
<keyword evidence="1" id="KW-1133">Transmembrane helix</keyword>
<keyword evidence="1" id="KW-0472">Membrane</keyword>
<feature type="transmembrane region" description="Helical" evidence="1">
    <location>
        <begin position="267"/>
        <end position="287"/>
    </location>
</feature>
<feature type="transmembrane region" description="Helical" evidence="1">
    <location>
        <begin position="47"/>
        <end position="68"/>
    </location>
</feature>
<dbReference type="AlphaFoldDB" id="A0AAD8AHD1"/>
<dbReference type="EMBL" id="JASPKZ010000831">
    <property type="protein sequence ID" value="KAJ9599121.1"/>
    <property type="molecule type" value="Genomic_DNA"/>
</dbReference>
<evidence type="ECO:0000313" key="3">
    <source>
        <dbReference type="Proteomes" id="UP001233999"/>
    </source>
</evidence>
<feature type="transmembrane region" description="Helical" evidence="1">
    <location>
        <begin position="168"/>
        <end position="188"/>
    </location>
</feature>
<comment type="caution">
    <text evidence="2">The sequence shown here is derived from an EMBL/GenBank/DDBJ whole genome shotgun (WGS) entry which is preliminary data.</text>
</comment>
<organism evidence="2 3">
    <name type="scientific">Diploptera punctata</name>
    <name type="common">Pacific beetle cockroach</name>
    <dbReference type="NCBI Taxonomy" id="6984"/>
    <lineage>
        <taxon>Eukaryota</taxon>
        <taxon>Metazoa</taxon>
        <taxon>Ecdysozoa</taxon>
        <taxon>Arthropoda</taxon>
        <taxon>Hexapoda</taxon>
        <taxon>Insecta</taxon>
        <taxon>Pterygota</taxon>
        <taxon>Neoptera</taxon>
        <taxon>Polyneoptera</taxon>
        <taxon>Dictyoptera</taxon>
        <taxon>Blattodea</taxon>
        <taxon>Blaberoidea</taxon>
        <taxon>Blaberidae</taxon>
        <taxon>Diplopterinae</taxon>
        <taxon>Diploptera</taxon>
    </lineage>
</organism>
<gene>
    <name evidence="2" type="ORF">L9F63_010389</name>
</gene>
<sequence>MYKASEKGYKYFIRLLICSTKILNLCPLKINIIIDGNEYRSISTTKLIFCIIFHVTMNIGFVLIHMPISMNLSNTVLKVTTVILIPVNSLCHAVAFTTYMVHCKRIHDLIFNSLKLSEKNNLFSKTNKIYKGTILLITKYIFIIISLINTVMCFGISSSIMLTSCFQSLMYVSIYIVDLYVITSIDIVKSWTQELNTTLFTTEDKLRHTSFKEVYKLNKNKNYCNKSKNESYLSSMVDISEIRSLMNKHNELANLTCELSKMYSPFLLFKTIKLFVTITCCAFSVVLNANS</sequence>
<name>A0AAD8AHD1_DIPPU</name>